<evidence type="ECO:0000313" key="3">
    <source>
        <dbReference type="Proteomes" id="UP000238169"/>
    </source>
</evidence>
<dbReference type="AlphaFoldDB" id="A0A2U3I3R0"/>
<evidence type="ECO:0000313" key="2">
    <source>
        <dbReference type="EMBL" id="SPB14777.1"/>
    </source>
</evidence>
<proteinExistence type="predicted"/>
<organism evidence="2 3">
    <name type="scientific">Caballeronia novacaledonica</name>
    <dbReference type="NCBI Taxonomy" id="1544861"/>
    <lineage>
        <taxon>Bacteria</taxon>
        <taxon>Pseudomonadati</taxon>
        <taxon>Pseudomonadota</taxon>
        <taxon>Betaproteobacteria</taxon>
        <taxon>Burkholderiales</taxon>
        <taxon>Burkholderiaceae</taxon>
        <taxon>Caballeronia</taxon>
    </lineage>
</organism>
<feature type="domain" description="Conserved hypothetical protein CHP02391" evidence="1">
    <location>
        <begin position="140"/>
        <end position="260"/>
    </location>
</feature>
<dbReference type="InterPro" id="IPR012654">
    <property type="entry name" value="CHP02391"/>
</dbReference>
<reference evidence="3" key="1">
    <citation type="submission" date="2018-01" db="EMBL/GenBank/DDBJ databases">
        <authorList>
            <person name="Peeters C."/>
        </authorList>
    </citation>
    <scope>NUCLEOTIDE SEQUENCE [LARGE SCALE GENOMIC DNA]</scope>
</reference>
<dbReference type="Pfam" id="PF09509">
    <property type="entry name" value="Hypoth_Ymh"/>
    <property type="match status" value="1"/>
</dbReference>
<protein>
    <recommendedName>
        <fullName evidence="1">Conserved hypothetical protein CHP02391 domain-containing protein</fullName>
    </recommendedName>
</protein>
<dbReference type="NCBIfam" id="TIGR02391">
    <property type="entry name" value="hypoth_ymh"/>
    <property type="match status" value="1"/>
</dbReference>
<dbReference type="RefSeq" id="WP_106854608.1">
    <property type="nucleotide sequence ID" value="NZ_OGTP01000005.1"/>
</dbReference>
<sequence>MTDNLTFSSSQLEAIARALGHTTEGLTGREIEHLLAMARITDTDPGITKWIRLFNAFAGSQNHLGHRRNILAFIRFATKPDRYAHEPARFEPMRAHLNRSLAFVGLQVLENGDLVESSRVSTLPDAIRRATELRADLVARGVHPDVLEFCRSELVADNYFHSVLEATKSVAAKLRERTGLIDDGAALVDRALSGNPPMLAINSLADESQLSEQRGFAHLVKGMFGMFRNTTAHAPKVSWNMSRSDAEDLLTLASLIHRRLDAAVMPARV</sequence>
<dbReference type="Proteomes" id="UP000238169">
    <property type="component" value="Unassembled WGS sequence"/>
</dbReference>
<dbReference type="OrthoDB" id="1863356at2"/>
<gene>
    <name evidence="2" type="ORF">NOV72_02009</name>
</gene>
<dbReference type="EMBL" id="OGTP01000005">
    <property type="protein sequence ID" value="SPB14777.1"/>
    <property type="molecule type" value="Genomic_DNA"/>
</dbReference>
<name>A0A2U3I3R0_9BURK</name>
<accession>A0A2U3I3R0</accession>
<evidence type="ECO:0000259" key="1">
    <source>
        <dbReference type="Pfam" id="PF09509"/>
    </source>
</evidence>
<keyword evidence="3" id="KW-1185">Reference proteome</keyword>